<reference evidence="1 2" key="2">
    <citation type="journal article" date="2016" name="Microb. Ecol.">
        <title>Genome Characteristics of a Novel Type I Methanotroph (Sn10-6) Isolated from a Flooded Indian Rice Field.</title>
        <authorList>
            <person name="Rahalkar M.C."/>
            <person name="Pandit P.S."/>
            <person name="Dhakephalkar P.K."/>
            <person name="Pore S."/>
            <person name="Arora P."/>
            <person name="Kapse N."/>
        </authorList>
    </citation>
    <scope>NUCLEOTIDE SEQUENCE [LARGE SCALE GENOMIC DNA]</scope>
    <source>
        <strain evidence="1 2">Sn10-6</strain>
    </source>
</reference>
<dbReference type="AlphaFoldDB" id="A0A0F3IJY9"/>
<keyword evidence="2" id="KW-1185">Reference proteome</keyword>
<proteinExistence type="predicted"/>
<evidence type="ECO:0000313" key="1">
    <source>
        <dbReference type="EMBL" id="KJV06843.1"/>
    </source>
</evidence>
<gene>
    <name evidence="1" type="ORF">VZ94_08685</name>
</gene>
<accession>A0A0F3IJY9</accession>
<comment type="caution">
    <text evidence="1">The sequence shown here is derived from an EMBL/GenBank/DDBJ whole genome shotgun (WGS) entry which is preliminary data.</text>
</comment>
<dbReference type="Proteomes" id="UP000033684">
    <property type="component" value="Unassembled WGS sequence"/>
</dbReference>
<name>A0A0F3IJY9_9GAMM</name>
<sequence length="91" mass="10359">MKLKAIVLPILTAFTGWLFAGIYPPEYLNPSFKQMVWFKNDVVISPEQSEFFGKIARGSKCKQIWAKGFYRSLSCTFIVESESITESKVAN</sequence>
<organism evidence="1 2">
    <name type="scientific">Methylocucumis oryzae</name>
    <dbReference type="NCBI Taxonomy" id="1632867"/>
    <lineage>
        <taxon>Bacteria</taxon>
        <taxon>Pseudomonadati</taxon>
        <taxon>Pseudomonadota</taxon>
        <taxon>Gammaproteobacteria</taxon>
        <taxon>Methylococcales</taxon>
        <taxon>Methylococcaceae</taxon>
        <taxon>Methylocucumis</taxon>
    </lineage>
</organism>
<dbReference type="EMBL" id="LAJX01000084">
    <property type="protein sequence ID" value="KJV06843.1"/>
    <property type="molecule type" value="Genomic_DNA"/>
</dbReference>
<evidence type="ECO:0000313" key="2">
    <source>
        <dbReference type="Proteomes" id="UP000033684"/>
    </source>
</evidence>
<protein>
    <submittedName>
        <fullName evidence="1">Uncharacterized protein</fullName>
    </submittedName>
</protein>
<dbReference type="RefSeq" id="WP_045778926.1">
    <property type="nucleotide sequence ID" value="NZ_LAJX01000084.1"/>
</dbReference>
<reference evidence="2" key="1">
    <citation type="submission" date="2015-03" db="EMBL/GenBank/DDBJ databases">
        <title>Draft genome sequence of a novel methanotroph (Sn10-6) isolated from flooded ricefield rhizosphere in India.</title>
        <authorList>
            <person name="Pandit P.S."/>
            <person name="Pore S.D."/>
            <person name="Arora P."/>
            <person name="Kapse N.G."/>
            <person name="Dhakephalkar P.K."/>
            <person name="Rahalkar M.C."/>
        </authorList>
    </citation>
    <scope>NUCLEOTIDE SEQUENCE [LARGE SCALE GENOMIC DNA]</scope>
    <source>
        <strain evidence="2">Sn10-6</strain>
    </source>
</reference>